<accession>T0ZNS8</accession>
<evidence type="ECO:0000313" key="1">
    <source>
        <dbReference type="EMBL" id="EQD30374.1"/>
    </source>
</evidence>
<dbReference type="Gene3D" id="3.30.930.10">
    <property type="entry name" value="Bira Bifunctional Protein, Domain 2"/>
    <property type="match status" value="1"/>
</dbReference>
<sequence>MGDEGVFHDSGFVEVHTPKIVAAATEGGADLFPVQYLE</sequence>
<dbReference type="SUPFAM" id="SSF55681">
    <property type="entry name" value="Class II aaRS and biotin synthetases"/>
    <property type="match status" value="1"/>
</dbReference>
<dbReference type="EMBL" id="AUZY01012338">
    <property type="protein sequence ID" value="EQD30374.1"/>
    <property type="molecule type" value="Genomic_DNA"/>
</dbReference>
<keyword evidence="1" id="KW-0030">Aminoacyl-tRNA synthetase</keyword>
<dbReference type="AlphaFoldDB" id="T0ZNS8"/>
<comment type="caution">
    <text evidence="1">The sequence shown here is derived from an EMBL/GenBank/DDBJ whole genome shotgun (WGS) entry which is preliminary data.</text>
</comment>
<reference evidence="1" key="2">
    <citation type="journal article" date="2014" name="ISME J.">
        <title>Microbial stratification in low pH oxic and suboxic macroscopic growths along an acid mine drainage.</title>
        <authorList>
            <person name="Mendez-Garcia C."/>
            <person name="Mesa V."/>
            <person name="Sprenger R.R."/>
            <person name="Richter M."/>
            <person name="Diez M.S."/>
            <person name="Solano J."/>
            <person name="Bargiela R."/>
            <person name="Golyshina O.V."/>
            <person name="Manteca A."/>
            <person name="Ramos J.L."/>
            <person name="Gallego J.R."/>
            <person name="Llorente I."/>
            <person name="Martins Dos Santos V.A."/>
            <person name="Jensen O.N."/>
            <person name="Pelaez A.I."/>
            <person name="Sanchez J."/>
            <person name="Ferrer M."/>
        </authorList>
    </citation>
    <scope>NUCLEOTIDE SEQUENCE</scope>
</reference>
<protein>
    <submittedName>
        <fullName evidence="1">Aminoacyl-tRNA synthetase, class II (D, K and N) domain protein</fullName>
        <ecNumber evidence="1">6.1.1.-</ecNumber>
    </submittedName>
</protein>
<gene>
    <name evidence="1" type="ORF">B1B_18435</name>
</gene>
<keyword evidence="1" id="KW-0436">Ligase</keyword>
<name>T0ZNS8_9ZZZZ</name>
<organism evidence="1">
    <name type="scientific">mine drainage metagenome</name>
    <dbReference type="NCBI Taxonomy" id="410659"/>
    <lineage>
        <taxon>unclassified sequences</taxon>
        <taxon>metagenomes</taxon>
        <taxon>ecological metagenomes</taxon>
    </lineage>
</organism>
<proteinExistence type="predicted"/>
<feature type="non-terminal residue" evidence="1">
    <location>
        <position position="38"/>
    </location>
</feature>
<reference evidence="1" key="1">
    <citation type="submission" date="2013-08" db="EMBL/GenBank/DDBJ databases">
        <authorList>
            <person name="Mendez C."/>
            <person name="Richter M."/>
            <person name="Ferrer M."/>
            <person name="Sanchez J."/>
        </authorList>
    </citation>
    <scope>NUCLEOTIDE SEQUENCE</scope>
</reference>
<dbReference type="GO" id="GO:0004812">
    <property type="term" value="F:aminoacyl-tRNA ligase activity"/>
    <property type="evidence" value="ECO:0007669"/>
    <property type="project" value="UniProtKB-KW"/>
</dbReference>
<dbReference type="EC" id="6.1.1.-" evidence="1"/>
<dbReference type="InterPro" id="IPR045864">
    <property type="entry name" value="aa-tRNA-synth_II/BPL/LPL"/>
</dbReference>